<feature type="region of interest" description="Disordered" evidence="4">
    <location>
        <begin position="1150"/>
        <end position="1198"/>
    </location>
</feature>
<keyword evidence="2 3" id="KW-0539">Nucleus</keyword>
<keyword evidence="7" id="KW-1185">Reference proteome</keyword>
<feature type="compositionally biased region" description="Low complexity" evidence="4">
    <location>
        <begin position="858"/>
        <end position="868"/>
    </location>
</feature>
<proteinExistence type="predicted"/>
<dbReference type="GO" id="GO:0060962">
    <property type="term" value="P:regulation of ribosomal protein gene transcription by RNA polymerase II"/>
    <property type="evidence" value="ECO:0007669"/>
    <property type="project" value="InterPro"/>
</dbReference>
<evidence type="ECO:0000256" key="2">
    <source>
        <dbReference type="ARBA" id="ARBA00023242"/>
    </source>
</evidence>
<dbReference type="GO" id="GO:0005634">
    <property type="term" value="C:nucleus"/>
    <property type="evidence" value="ECO:0007669"/>
    <property type="project" value="UniProtKB-SubCell"/>
</dbReference>
<dbReference type="PROSITE" id="PS50039">
    <property type="entry name" value="FORK_HEAD_3"/>
    <property type="match status" value="1"/>
</dbReference>
<feature type="compositionally biased region" description="Basic and acidic residues" evidence="4">
    <location>
        <begin position="444"/>
        <end position="457"/>
    </location>
</feature>
<dbReference type="PROSITE" id="PS00658">
    <property type="entry name" value="FORK_HEAD_2"/>
    <property type="match status" value="1"/>
</dbReference>
<feature type="domain" description="Fork-head" evidence="5">
    <location>
        <begin position="675"/>
        <end position="750"/>
    </location>
</feature>
<feature type="compositionally biased region" description="Low complexity" evidence="4">
    <location>
        <begin position="1150"/>
        <end position="1170"/>
    </location>
</feature>
<dbReference type="EMBL" id="CP138584">
    <property type="protein sequence ID" value="WPH00969.1"/>
    <property type="molecule type" value="Genomic_DNA"/>
</dbReference>
<feature type="compositionally biased region" description="Low complexity" evidence="4">
    <location>
        <begin position="807"/>
        <end position="829"/>
    </location>
</feature>
<feature type="DNA-binding region" description="Fork-head" evidence="3">
    <location>
        <begin position="675"/>
        <end position="750"/>
    </location>
</feature>
<feature type="compositionally biased region" description="Basic and acidic residues" evidence="4">
    <location>
        <begin position="1186"/>
        <end position="1198"/>
    </location>
</feature>
<dbReference type="GO" id="GO:0043565">
    <property type="term" value="F:sequence-specific DNA binding"/>
    <property type="evidence" value="ECO:0007669"/>
    <property type="project" value="InterPro"/>
</dbReference>
<keyword evidence="1 3" id="KW-0238">DNA-binding</keyword>
<protein>
    <recommendedName>
        <fullName evidence="5">Fork-head domain-containing protein</fullName>
    </recommendedName>
</protein>
<dbReference type="InterPro" id="IPR036390">
    <property type="entry name" value="WH_DNA-bd_sf"/>
</dbReference>
<name>A0AAQ3M445_9PEZI</name>
<dbReference type="PANTHER" id="PTHR21712">
    <property type="entry name" value="PRE-RRNA-PROCESSING PROTEIN FHL1"/>
    <property type="match status" value="1"/>
</dbReference>
<dbReference type="Gene3D" id="1.10.10.10">
    <property type="entry name" value="Winged helix-like DNA-binding domain superfamily/Winged helix DNA-binding domain"/>
    <property type="match status" value="1"/>
</dbReference>
<feature type="region of interest" description="Disordered" evidence="4">
    <location>
        <begin position="626"/>
        <end position="673"/>
    </location>
</feature>
<evidence type="ECO:0000313" key="6">
    <source>
        <dbReference type="EMBL" id="WPH00969.1"/>
    </source>
</evidence>
<dbReference type="InterPro" id="IPR030456">
    <property type="entry name" value="TF_fork_head_CS_2"/>
</dbReference>
<feature type="region of interest" description="Disordered" evidence="4">
    <location>
        <begin position="209"/>
        <end position="280"/>
    </location>
</feature>
<dbReference type="Pfam" id="PF00250">
    <property type="entry name" value="Forkhead"/>
    <property type="match status" value="1"/>
</dbReference>
<evidence type="ECO:0000313" key="7">
    <source>
        <dbReference type="Proteomes" id="UP001303373"/>
    </source>
</evidence>
<feature type="compositionally biased region" description="Pro residues" evidence="4">
    <location>
        <begin position="872"/>
        <end position="890"/>
    </location>
</feature>
<feature type="compositionally biased region" description="Polar residues" evidence="4">
    <location>
        <begin position="1063"/>
        <end position="1087"/>
    </location>
</feature>
<dbReference type="SUPFAM" id="SSF46785">
    <property type="entry name" value="Winged helix' DNA-binding domain"/>
    <property type="match status" value="1"/>
</dbReference>
<feature type="region of interest" description="Disordered" evidence="4">
    <location>
        <begin position="758"/>
        <end position="890"/>
    </location>
</feature>
<feature type="region of interest" description="Disordered" evidence="4">
    <location>
        <begin position="965"/>
        <end position="1135"/>
    </location>
</feature>
<dbReference type="InterPro" id="IPR036388">
    <property type="entry name" value="WH-like_DNA-bd_sf"/>
</dbReference>
<dbReference type="AlphaFoldDB" id="A0AAQ3M445"/>
<evidence type="ECO:0000256" key="3">
    <source>
        <dbReference type="PROSITE-ProRule" id="PRU00089"/>
    </source>
</evidence>
<dbReference type="InterPro" id="IPR045178">
    <property type="entry name" value="Fhl1/FHA1"/>
</dbReference>
<evidence type="ECO:0000259" key="5">
    <source>
        <dbReference type="PROSITE" id="PS50039"/>
    </source>
</evidence>
<accession>A0AAQ3M445</accession>
<reference evidence="6 7" key="1">
    <citation type="submission" date="2023-11" db="EMBL/GenBank/DDBJ databases">
        <title>An acidophilic fungus is an integral part of prey digestion in a carnivorous sundew plant.</title>
        <authorList>
            <person name="Tsai I.J."/>
        </authorList>
    </citation>
    <scope>NUCLEOTIDE SEQUENCE [LARGE SCALE GENOMIC DNA]</scope>
    <source>
        <strain evidence="6">169a</strain>
    </source>
</reference>
<feature type="compositionally biased region" description="Low complexity" evidence="4">
    <location>
        <begin position="995"/>
        <end position="1010"/>
    </location>
</feature>
<dbReference type="Proteomes" id="UP001303373">
    <property type="component" value="Chromosome 5"/>
</dbReference>
<dbReference type="PANTHER" id="PTHR21712:SF29">
    <property type="entry name" value="PRE-RRNA-PROCESSING PROTEIN FHL1"/>
    <property type="match status" value="1"/>
</dbReference>
<feature type="compositionally biased region" description="Basic residues" evidence="4">
    <location>
        <begin position="433"/>
        <end position="443"/>
    </location>
</feature>
<evidence type="ECO:0000256" key="4">
    <source>
        <dbReference type="SAM" id="MobiDB-lite"/>
    </source>
</evidence>
<gene>
    <name evidence="6" type="ORF">R9X50_00380300</name>
</gene>
<evidence type="ECO:0000256" key="1">
    <source>
        <dbReference type="ARBA" id="ARBA00023125"/>
    </source>
</evidence>
<dbReference type="GO" id="GO:0003700">
    <property type="term" value="F:DNA-binding transcription factor activity"/>
    <property type="evidence" value="ECO:0007669"/>
    <property type="project" value="InterPro"/>
</dbReference>
<comment type="subcellular location">
    <subcellularLocation>
        <location evidence="3">Nucleus</location>
    </subcellularLocation>
</comment>
<sequence>MDSGALTLPATPVPPNAFNHTNNEPQLMGGLEDRASPTQAMFNDFSFPPTTENLDTPIHRPSLNPFEASNLRQYADCQRVPQTPDNNVTVPPVDTSITMGDGLSTLPVDMDASFLQGHPDIYDQYNSKLDNMVIDENDVDQLTQFTEEIEEPDHEPMQAYAKLCLPDGDYFIKNLQVILGRDMEYFKEYLKEKKRAQRAQRALDEYALEPSQPSQPDDGDGHHGPSSKSSQSLVGRPARGLPSHYSEQGGAVSYAAADSDDEFRSKKARRRRRLLNEAASSTASIAPAHLHPNMMAEFAPEDAIIEEPAIERIHVHPKNRADIAKISKDHLLFAYSFDNERWEMHVLGRWAFVNNVLHEKDAVIPLQHGDNIMVTSLSMEFKLPDNSRHSPGVSRGTFAESDLELSELEDEGGLDTSPAARKASGAADDPKRPKLKLKLGKKKAANEKSKDENENKAEVQNIQPIVKEEGEVQSLEKSPEAFKKPAKKPATPAPEATQTAVRQPTDEATAGPQMSPPVIPTNIEPGSIFEGVAAEELPQKRKGPGRPPKNGLISKRDQSFVKRKLKEYEKRGENPPPMDELVAIVRAENKAKELAAKAAQRGEAVPDASVVQSIESDLLAGVSKIDPSLLSDSTPATAPTPSEPVRRPSPKPKRVARSPSPMKPESDYTEEELKKPTMTYVHILDEILRDHEDGKADLQEIYDRICKRYPYFKYRVSTAGWQSSVRHNLLQHDRFMENGRSGKGRLWAINHNCPIDKEKKRRITPPPRPPMPAMQNGQFAPGQHGHMSQYGQQNYNAAYGPPGMNRGPQFQPGGPPGQGAYYSPYAPQAGQGGPYGPPPGQQMNQMNQPPGSRPPNAGAPGQHIQQGGPPHGQVPPTQPAQNPPAQHPPFQPFVEEIMIYRSQYLSRFTPGSEVFNAHEELFKKCTSYISELFHGTSASVKDRLESEEEKSVFRHLEVLYERYRHLSQPAGKTQDKTTSGAKTPAPTTGPPPSQPQGQPQNQGPSQAQAPVQSQGQPTAPVQQHNQPQAPPPAQVPSQGAALQPIASGAPFPASNASGPIPPNNIQHPVNGPSMNNTPHPASVIQPSNQPPPPAVQPAVTSFNPTAQEPIVVPDDPEPKTEIPAPHGPSNFSTIPISSIPSNLPVTSASTAAIPAASTPIPPSTTSAEPTGMKRSADESEGSNANCEHEQDAKRIKMS</sequence>
<feature type="compositionally biased region" description="Low complexity" evidence="4">
    <location>
        <begin position="841"/>
        <end position="850"/>
    </location>
</feature>
<dbReference type="SMART" id="SM00339">
    <property type="entry name" value="FH"/>
    <property type="match status" value="1"/>
</dbReference>
<dbReference type="CDD" id="cd00059">
    <property type="entry name" value="FH_FOX"/>
    <property type="match status" value="1"/>
</dbReference>
<feature type="region of interest" description="Disordered" evidence="4">
    <location>
        <begin position="1"/>
        <end position="23"/>
    </location>
</feature>
<feature type="region of interest" description="Disordered" evidence="4">
    <location>
        <begin position="407"/>
        <end position="561"/>
    </location>
</feature>
<dbReference type="PRINTS" id="PR00053">
    <property type="entry name" value="FORKHEAD"/>
</dbReference>
<organism evidence="6 7">
    <name type="scientific">Acrodontium crateriforme</name>
    <dbReference type="NCBI Taxonomy" id="150365"/>
    <lineage>
        <taxon>Eukaryota</taxon>
        <taxon>Fungi</taxon>
        <taxon>Dikarya</taxon>
        <taxon>Ascomycota</taxon>
        <taxon>Pezizomycotina</taxon>
        <taxon>Dothideomycetes</taxon>
        <taxon>Dothideomycetidae</taxon>
        <taxon>Mycosphaerellales</taxon>
        <taxon>Teratosphaeriaceae</taxon>
        <taxon>Acrodontium</taxon>
    </lineage>
</organism>
<dbReference type="InterPro" id="IPR001766">
    <property type="entry name" value="Fork_head_dom"/>
</dbReference>